<protein>
    <recommendedName>
        <fullName evidence="3">tRNA threonylcarbamoyladenosine biosynthesis protein TsaE</fullName>
    </recommendedName>
    <alternativeName>
        <fullName evidence="11">t(6)A37 threonylcarbamoyladenosine biosynthesis protein TsaE</fullName>
    </alternativeName>
</protein>
<gene>
    <name evidence="13" type="primary">tsaE</name>
    <name evidence="13" type="ORF">H9634_10580</name>
</gene>
<keyword evidence="8" id="KW-0067">ATP-binding</keyword>
<dbReference type="Pfam" id="PF02367">
    <property type="entry name" value="TsaE"/>
    <property type="match status" value="1"/>
</dbReference>
<evidence type="ECO:0000313" key="14">
    <source>
        <dbReference type="Proteomes" id="UP000651517"/>
    </source>
</evidence>
<keyword evidence="5" id="KW-0819">tRNA processing</keyword>
<evidence type="ECO:0000256" key="7">
    <source>
        <dbReference type="ARBA" id="ARBA00022741"/>
    </source>
</evidence>
<evidence type="ECO:0000256" key="10">
    <source>
        <dbReference type="ARBA" id="ARBA00024908"/>
    </source>
</evidence>
<keyword evidence="14" id="KW-1185">Reference proteome</keyword>
<dbReference type="Gene3D" id="3.40.50.300">
    <property type="entry name" value="P-loop containing nucleotide triphosphate hydrolases"/>
    <property type="match status" value="1"/>
</dbReference>
<dbReference type="EMBL" id="JACSPY010000010">
    <property type="protein sequence ID" value="MBD8021223.1"/>
    <property type="molecule type" value="Genomic_DNA"/>
</dbReference>
<comment type="similarity">
    <text evidence="2">Belongs to the TsaE family.</text>
</comment>
<dbReference type="InterPro" id="IPR027417">
    <property type="entry name" value="P-loop_NTPase"/>
</dbReference>
<sequence>MERFAALLAGQLQAGDVLILTGNLGAGKTTLTQFLATALGVSGRVSSPTFVIARAHANPTPDRPPLVHVDAYRLGDAAEFSDLDLEYGHDEAVTVIEWGRGLAEELSADHLEIVITRAGEDSEAAPVADPTASADAGSADATSDAPATDPATAPDTGSLDVSDLLGDSSPGPVDLTEADEDETRTIRLIPTGPSWHTRISAIAAAYADQEPA</sequence>
<keyword evidence="9" id="KW-0460">Magnesium</keyword>
<dbReference type="SUPFAM" id="SSF52540">
    <property type="entry name" value="P-loop containing nucleoside triphosphate hydrolases"/>
    <property type="match status" value="1"/>
</dbReference>
<evidence type="ECO:0000256" key="11">
    <source>
        <dbReference type="ARBA" id="ARBA00032441"/>
    </source>
</evidence>
<evidence type="ECO:0000256" key="12">
    <source>
        <dbReference type="SAM" id="MobiDB-lite"/>
    </source>
</evidence>
<dbReference type="NCBIfam" id="TIGR00150">
    <property type="entry name" value="T6A_YjeE"/>
    <property type="match status" value="1"/>
</dbReference>
<evidence type="ECO:0000256" key="6">
    <source>
        <dbReference type="ARBA" id="ARBA00022723"/>
    </source>
</evidence>
<proteinExistence type="inferred from homology"/>
<evidence type="ECO:0000256" key="9">
    <source>
        <dbReference type="ARBA" id="ARBA00022842"/>
    </source>
</evidence>
<name>A0ABR8WWE2_9MICO</name>
<evidence type="ECO:0000256" key="3">
    <source>
        <dbReference type="ARBA" id="ARBA00019010"/>
    </source>
</evidence>
<evidence type="ECO:0000256" key="2">
    <source>
        <dbReference type="ARBA" id="ARBA00007599"/>
    </source>
</evidence>
<dbReference type="PANTHER" id="PTHR33540:SF2">
    <property type="entry name" value="TRNA THREONYLCARBAMOYLADENOSINE BIOSYNTHESIS PROTEIN TSAE"/>
    <property type="match status" value="1"/>
</dbReference>
<feature type="region of interest" description="Disordered" evidence="12">
    <location>
        <begin position="120"/>
        <end position="188"/>
    </location>
</feature>
<dbReference type="InterPro" id="IPR003442">
    <property type="entry name" value="T6A_TsaE"/>
</dbReference>
<comment type="function">
    <text evidence="10">Required for the formation of a threonylcarbamoyl group on adenosine at position 37 (t(6)A37) in tRNAs that read codons beginning with adenine. Is involved in the transfer of the threonylcarbamoyl moiety of threonylcarbamoyl-AMP (TC-AMP) to the N6 group of A37, together with TsaD and TsaB. TsaE seems to play an indirect role in the t(6)A biosynthesis pathway, possibly in regulating the core enzymatic function of TsaD.</text>
</comment>
<comment type="subcellular location">
    <subcellularLocation>
        <location evidence="1">Cytoplasm</location>
    </subcellularLocation>
</comment>
<keyword evidence="7" id="KW-0547">Nucleotide-binding</keyword>
<evidence type="ECO:0000313" key="13">
    <source>
        <dbReference type="EMBL" id="MBD8021223.1"/>
    </source>
</evidence>
<evidence type="ECO:0000256" key="8">
    <source>
        <dbReference type="ARBA" id="ARBA00022840"/>
    </source>
</evidence>
<dbReference type="PANTHER" id="PTHR33540">
    <property type="entry name" value="TRNA THREONYLCARBAMOYLADENOSINE BIOSYNTHESIS PROTEIN TSAE"/>
    <property type="match status" value="1"/>
</dbReference>
<comment type="caution">
    <text evidence="13">The sequence shown here is derived from an EMBL/GenBank/DDBJ whole genome shotgun (WGS) entry which is preliminary data.</text>
</comment>
<keyword evidence="4" id="KW-0963">Cytoplasm</keyword>
<feature type="compositionally biased region" description="Low complexity" evidence="12">
    <location>
        <begin position="128"/>
        <end position="171"/>
    </location>
</feature>
<reference evidence="13 14" key="1">
    <citation type="submission" date="2020-08" db="EMBL/GenBank/DDBJ databases">
        <title>A Genomic Blueprint of the Chicken Gut Microbiome.</title>
        <authorList>
            <person name="Gilroy R."/>
            <person name="Ravi A."/>
            <person name="Getino M."/>
            <person name="Pursley I."/>
            <person name="Horton D.L."/>
            <person name="Alikhan N.-F."/>
            <person name="Baker D."/>
            <person name="Gharbi K."/>
            <person name="Hall N."/>
            <person name="Watson M."/>
            <person name="Adriaenssens E.M."/>
            <person name="Foster-Nyarko E."/>
            <person name="Jarju S."/>
            <person name="Secka A."/>
            <person name="Antonio M."/>
            <person name="Oren A."/>
            <person name="Chaudhuri R."/>
            <person name="La Ragione R.M."/>
            <person name="Hildebrand F."/>
            <person name="Pallen M.J."/>
        </authorList>
    </citation>
    <scope>NUCLEOTIDE SEQUENCE [LARGE SCALE GENOMIC DNA]</scope>
    <source>
        <strain evidence="13 14">Re57</strain>
    </source>
</reference>
<evidence type="ECO:0000256" key="4">
    <source>
        <dbReference type="ARBA" id="ARBA00022490"/>
    </source>
</evidence>
<organism evidence="13 14">
    <name type="scientific">Brevibacterium gallinarum</name>
    <dbReference type="NCBI Taxonomy" id="2762220"/>
    <lineage>
        <taxon>Bacteria</taxon>
        <taxon>Bacillati</taxon>
        <taxon>Actinomycetota</taxon>
        <taxon>Actinomycetes</taxon>
        <taxon>Micrococcales</taxon>
        <taxon>Brevibacteriaceae</taxon>
        <taxon>Brevibacterium</taxon>
    </lineage>
</organism>
<dbReference type="Proteomes" id="UP000651517">
    <property type="component" value="Unassembled WGS sequence"/>
</dbReference>
<keyword evidence="6" id="KW-0479">Metal-binding</keyword>
<accession>A0ABR8WWE2</accession>
<evidence type="ECO:0000256" key="1">
    <source>
        <dbReference type="ARBA" id="ARBA00004496"/>
    </source>
</evidence>
<evidence type="ECO:0000256" key="5">
    <source>
        <dbReference type="ARBA" id="ARBA00022694"/>
    </source>
</evidence>